<comment type="caution">
    <text evidence="2">The sequence shown here is derived from an EMBL/GenBank/DDBJ whole genome shotgun (WGS) entry which is preliminary data.</text>
</comment>
<keyword evidence="3" id="KW-1185">Reference proteome</keyword>
<accession>A0AAD5SJF6</accession>
<organism evidence="2 3">
    <name type="scientific">Rhizophlyctis rosea</name>
    <dbReference type="NCBI Taxonomy" id="64517"/>
    <lineage>
        <taxon>Eukaryota</taxon>
        <taxon>Fungi</taxon>
        <taxon>Fungi incertae sedis</taxon>
        <taxon>Chytridiomycota</taxon>
        <taxon>Chytridiomycota incertae sedis</taxon>
        <taxon>Chytridiomycetes</taxon>
        <taxon>Rhizophlyctidales</taxon>
        <taxon>Rhizophlyctidaceae</taxon>
        <taxon>Rhizophlyctis</taxon>
    </lineage>
</organism>
<reference evidence="2" key="1">
    <citation type="submission" date="2020-05" db="EMBL/GenBank/DDBJ databases">
        <title>Phylogenomic resolution of chytrid fungi.</title>
        <authorList>
            <person name="Stajich J.E."/>
            <person name="Amses K."/>
            <person name="Simmons R."/>
            <person name="Seto K."/>
            <person name="Myers J."/>
            <person name="Bonds A."/>
            <person name="Quandt C.A."/>
            <person name="Barry K."/>
            <person name="Liu P."/>
            <person name="Grigoriev I."/>
            <person name="Longcore J.E."/>
            <person name="James T.Y."/>
        </authorList>
    </citation>
    <scope>NUCLEOTIDE SEQUENCE</scope>
    <source>
        <strain evidence="2">JEL0318</strain>
    </source>
</reference>
<sequence length="147" mass="16214">MSEIVRDLFAFLDKAYVKHDLKADLLTNLRAVIRTDFIEPMEVQFLQTFQMIDSGAMTVDGGLLKQMLTAMTALKPDCAYLSPNLFKTLLGNVRNLEDAQSRFEQLQRSQDLRRSQGAASGMAGQGTKRHAGDAGIMDESAAKRAAS</sequence>
<dbReference type="Proteomes" id="UP001212841">
    <property type="component" value="Unassembled WGS sequence"/>
</dbReference>
<proteinExistence type="predicted"/>
<evidence type="ECO:0000313" key="2">
    <source>
        <dbReference type="EMBL" id="KAJ3054672.1"/>
    </source>
</evidence>
<gene>
    <name evidence="2" type="ORF">HK097_001152</name>
</gene>
<feature type="compositionally biased region" description="Low complexity" evidence="1">
    <location>
        <begin position="115"/>
        <end position="126"/>
    </location>
</feature>
<evidence type="ECO:0000313" key="3">
    <source>
        <dbReference type="Proteomes" id="UP001212841"/>
    </source>
</evidence>
<protein>
    <submittedName>
        <fullName evidence="2">Uncharacterized protein</fullName>
    </submittedName>
</protein>
<name>A0AAD5SJF6_9FUNG</name>
<dbReference type="AlphaFoldDB" id="A0AAD5SJF6"/>
<dbReference type="EMBL" id="JADGJD010000122">
    <property type="protein sequence ID" value="KAJ3054672.1"/>
    <property type="molecule type" value="Genomic_DNA"/>
</dbReference>
<evidence type="ECO:0000256" key="1">
    <source>
        <dbReference type="SAM" id="MobiDB-lite"/>
    </source>
</evidence>
<feature type="region of interest" description="Disordered" evidence="1">
    <location>
        <begin position="104"/>
        <end position="147"/>
    </location>
</feature>